<proteinExistence type="predicted"/>
<dbReference type="PANTHER" id="PTHR43312:SF2">
    <property type="entry name" value="OXIDOREDUCTASE"/>
    <property type="match status" value="1"/>
</dbReference>
<evidence type="ECO:0000256" key="3">
    <source>
        <dbReference type="ARBA" id="ARBA00023014"/>
    </source>
</evidence>
<dbReference type="PROSITE" id="PS00198">
    <property type="entry name" value="4FE4S_FER_1"/>
    <property type="match status" value="1"/>
</dbReference>
<dbReference type="Gene3D" id="3.20.20.100">
    <property type="entry name" value="NADP-dependent oxidoreductase domain"/>
    <property type="match status" value="1"/>
</dbReference>
<dbReference type="CDD" id="cd19096">
    <property type="entry name" value="AKR_Fe-S_oxidoreductase"/>
    <property type="match status" value="1"/>
</dbReference>
<keyword evidence="6" id="KW-1185">Reference proteome</keyword>
<gene>
    <name evidence="5" type="ORF">SAMN02910314_00972</name>
</gene>
<dbReference type="EMBL" id="FOEC01000004">
    <property type="protein sequence ID" value="SEO71461.1"/>
    <property type="molecule type" value="Genomic_DNA"/>
</dbReference>
<dbReference type="InterPro" id="IPR023210">
    <property type="entry name" value="NADP_OxRdtase_dom"/>
</dbReference>
<keyword evidence="1" id="KW-0479">Metal-binding</keyword>
<keyword evidence="2" id="KW-0408">Iron</keyword>
<dbReference type="GO" id="GO:0046872">
    <property type="term" value="F:metal ion binding"/>
    <property type="evidence" value="ECO:0007669"/>
    <property type="project" value="UniProtKB-KW"/>
</dbReference>
<dbReference type="InterPro" id="IPR036812">
    <property type="entry name" value="NAD(P)_OxRdtase_dom_sf"/>
</dbReference>
<name>A0A1H8RYE5_9ACTN</name>
<dbReference type="Pfam" id="PF13534">
    <property type="entry name" value="Fer4_17"/>
    <property type="match status" value="1"/>
</dbReference>
<accession>A0A1H8RYE5</accession>
<evidence type="ECO:0000259" key="4">
    <source>
        <dbReference type="PROSITE" id="PS51379"/>
    </source>
</evidence>
<dbReference type="InterPro" id="IPR017896">
    <property type="entry name" value="4Fe4S_Fe-S-bd"/>
</dbReference>
<dbReference type="SUPFAM" id="SSF51430">
    <property type="entry name" value="NAD(P)-linked oxidoreductase"/>
    <property type="match status" value="1"/>
</dbReference>
<dbReference type="Pfam" id="PF00248">
    <property type="entry name" value="Aldo_ket_red"/>
    <property type="match status" value="1"/>
</dbReference>
<evidence type="ECO:0000313" key="6">
    <source>
        <dbReference type="Proteomes" id="UP000182975"/>
    </source>
</evidence>
<dbReference type="STRING" id="79604.AAY81_07025"/>
<evidence type="ECO:0000313" key="5">
    <source>
        <dbReference type="EMBL" id="SEO71461.1"/>
    </source>
</evidence>
<dbReference type="Proteomes" id="UP000182975">
    <property type="component" value="Unassembled WGS sequence"/>
</dbReference>
<dbReference type="InterPro" id="IPR053135">
    <property type="entry name" value="AKR2_Oxidoreductase"/>
</dbReference>
<feature type="domain" description="4Fe-4S ferredoxin-type" evidence="4">
    <location>
        <begin position="338"/>
        <end position="369"/>
    </location>
</feature>
<reference evidence="6" key="1">
    <citation type="submission" date="2016-10" db="EMBL/GenBank/DDBJ databases">
        <authorList>
            <person name="Varghese N."/>
        </authorList>
    </citation>
    <scope>NUCLEOTIDE SEQUENCE [LARGE SCALE GENOMIC DNA]</scope>
    <source>
        <strain evidence="6">DSM 21843</strain>
    </source>
</reference>
<dbReference type="RefSeq" id="WP_082867910.1">
    <property type="nucleotide sequence ID" value="NZ_CP011402.1"/>
</dbReference>
<protein>
    <recommendedName>
        <fullName evidence="4">4Fe-4S ferredoxin-type domain-containing protein</fullName>
    </recommendedName>
</protein>
<dbReference type="GO" id="GO:0051536">
    <property type="term" value="F:iron-sulfur cluster binding"/>
    <property type="evidence" value="ECO:0007669"/>
    <property type="project" value="UniProtKB-KW"/>
</dbReference>
<dbReference type="InterPro" id="IPR017900">
    <property type="entry name" value="4Fe4S_Fe_S_CS"/>
</dbReference>
<dbReference type="PROSITE" id="PS51379">
    <property type="entry name" value="4FE4S_FER_2"/>
    <property type="match status" value="1"/>
</dbReference>
<organism evidence="5 6">
    <name type="scientific">Denitrobacterium detoxificans</name>
    <dbReference type="NCBI Taxonomy" id="79604"/>
    <lineage>
        <taxon>Bacteria</taxon>
        <taxon>Bacillati</taxon>
        <taxon>Actinomycetota</taxon>
        <taxon>Coriobacteriia</taxon>
        <taxon>Eggerthellales</taxon>
        <taxon>Eggerthellaceae</taxon>
        <taxon>Denitrobacterium</taxon>
    </lineage>
</organism>
<dbReference type="SUPFAM" id="SSF46548">
    <property type="entry name" value="alpha-helical ferredoxin"/>
    <property type="match status" value="1"/>
</dbReference>
<dbReference type="PANTHER" id="PTHR43312">
    <property type="entry name" value="D-THREO-ALDOSE 1-DEHYDROGENASE"/>
    <property type="match status" value="1"/>
</dbReference>
<sequence length="377" mass="41763">MGTWMDATLGKLGFGCMRLPKTDDELDMPAICAMFDAFLEAGFNYFDTAHVYLGGQSEVALRECLVKRHPRDSFFLADKLSNQNFEVEEDIDPLLDLELETLGVDYMDMLLLHAQNATNYEKYTATHAYEHAFAFKAAGKTRYVGMSFHDSPDVLERILNDHPDLDAVQLQVNWADWESASVQSRACVELCAQRNIPVIVMEPLKGGNLVSVPEPVQQIIDDMDNPEGLSNAGLALRFAATHPSIAMVLSGMRTIEDVRDNVRAMRTPTPLSKAQAESLQQAAEKIASMGMIACTACHYCTDGCPEGIRIPEMLDCLNTKRVFGGWNPSWYYNNSLVSEGHAKASECLQCGICEEACPQFLPICDLLEEVASELEGN</sequence>
<evidence type="ECO:0000256" key="2">
    <source>
        <dbReference type="ARBA" id="ARBA00023004"/>
    </source>
</evidence>
<evidence type="ECO:0000256" key="1">
    <source>
        <dbReference type="ARBA" id="ARBA00022723"/>
    </source>
</evidence>
<dbReference type="AlphaFoldDB" id="A0A1H8RYE5"/>
<keyword evidence="3" id="KW-0411">Iron-sulfur</keyword>